<name>A0A1A9WDN2_9MUSC</name>
<feature type="transmembrane region" description="Helical" evidence="1">
    <location>
        <begin position="153"/>
        <end position="173"/>
    </location>
</feature>
<accession>A0A1A9WDN2</accession>
<sequence length="181" mass="20995">MNNSGETVEVVNNCCSNENLVPLQEILDYGREESKENPLEKAIWAAGGSLTTCWVWFLMRFIFTQLTLSILLDGILSLTNKKPLFTIIDFIVENDKYKNLSSLITEQDKDKLDLKVNFRFDREYVSVCFEGYKKFIFNESAKASKRTILRHKVLTVLNYTLQFILVICVLWIIRNLIPITV</sequence>
<dbReference type="EnsemblMetazoa" id="GBRI015775-RA">
    <property type="protein sequence ID" value="GBRI015775-PA"/>
    <property type="gene ID" value="GBRI015775"/>
</dbReference>
<organism evidence="2 3">
    <name type="scientific">Glossina brevipalpis</name>
    <dbReference type="NCBI Taxonomy" id="37001"/>
    <lineage>
        <taxon>Eukaryota</taxon>
        <taxon>Metazoa</taxon>
        <taxon>Ecdysozoa</taxon>
        <taxon>Arthropoda</taxon>
        <taxon>Hexapoda</taxon>
        <taxon>Insecta</taxon>
        <taxon>Pterygota</taxon>
        <taxon>Neoptera</taxon>
        <taxon>Endopterygota</taxon>
        <taxon>Diptera</taxon>
        <taxon>Brachycera</taxon>
        <taxon>Muscomorpha</taxon>
        <taxon>Hippoboscoidea</taxon>
        <taxon>Glossinidae</taxon>
        <taxon>Glossina</taxon>
    </lineage>
</organism>
<proteinExistence type="predicted"/>
<evidence type="ECO:0000256" key="1">
    <source>
        <dbReference type="SAM" id="Phobius"/>
    </source>
</evidence>
<dbReference type="VEuPathDB" id="VectorBase:GBRI015775"/>
<keyword evidence="1" id="KW-0472">Membrane</keyword>
<keyword evidence="3" id="KW-1185">Reference proteome</keyword>
<keyword evidence="1" id="KW-1133">Transmembrane helix</keyword>
<dbReference type="Proteomes" id="UP000091820">
    <property type="component" value="Unassembled WGS sequence"/>
</dbReference>
<evidence type="ECO:0000313" key="2">
    <source>
        <dbReference type="EnsemblMetazoa" id="GBRI015775-PA"/>
    </source>
</evidence>
<evidence type="ECO:0000313" key="3">
    <source>
        <dbReference type="Proteomes" id="UP000091820"/>
    </source>
</evidence>
<keyword evidence="1" id="KW-0812">Transmembrane</keyword>
<dbReference type="AlphaFoldDB" id="A0A1A9WDN2"/>
<reference evidence="2" key="2">
    <citation type="submission" date="2020-05" db="UniProtKB">
        <authorList>
            <consortium name="EnsemblMetazoa"/>
        </authorList>
    </citation>
    <scope>IDENTIFICATION</scope>
    <source>
        <strain evidence="2">IAEA</strain>
    </source>
</reference>
<reference evidence="3" key="1">
    <citation type="submission" date="2014-03" db="EMBL/GenBank/DDBJ databases">
        <authorList>
            <person name="Aksoy S."/>
            <person name="Warren W."/>
            <person name="Wilson R.K."/>
        </authorList>
    </citation>
    <scope>NUCLEOTIDE SEQUENCE [LARGE SCALE GENOMIC DNA]</scope>
    <source>
        <strain evidence="3">IAEA</strain>
    </source>
</reference>
<protein>
    <recommendedName>
        <fullName evidence="4">Fatty acyl-CoA reductase C-terminal domain-containing protein</fullName>
    </recommendedName>
</protein>
<evidence type="ECO:0008006" key="4">
    <source>
        <dbReference type="Google" id="ProtNLM"/>
    </source>
</evidence>
<dbReference type="STRING" id="37001.A0A1A9WDN2"/>